<dbReference type="PANTHER" id="PTHR43791">
    <property type="entry name" value="PERMEASE-RELATED"/>
    <property type="match status" value="1"/>
</dbReference>
<dbReference type="EMBL" id="KB469296">
    <property type="protein sequence ID" value="EPQ60292.1"/>
    <property type="molecule type" value="Genomic_DNA"/>
</dbReference>
<evidence type="ECO:0000313" key="9">
    <source>
        <dbReference type="Proteomes" id="UP000030669"/>
    </source>
</evidence>
<feature type="transmembrane region" description="Helical" evidence="7">
    <location>
        <begin position="207"/>
        <end position="225"/>
    </location>
</feature>
<accession>S7QLL7</accession>
<feature type="transmembrane region" description="Helical" evidence="7">
    <location>
        <begin position="410"/>
        <end position="431"/>
    </location>
</feature>
<dbReference type="KEGG" id="gtr:GLOTRDRAFT_30358"/>
<evidence type="ECO:0000256" key="1">
    <source>
        <dbReference type="ARBA" id="ARBA00004141"/>
    </source>
</evidence>
<keyword evidence="9" id="KW-1185">Reference proteome</keyword>
<evidence type="ECO:0000256" key="3">
    <source>
        <dbReference type="ARBA" id="ARBA00022692"/>
    </source>
</evidence>
<dbReference type="eggNOG" id="KOG2533">
    <property type="taxonomic scope" value="Eukaryota"/>
</dbReference>
<feature type="transmembrane region" description="Helical" evidence="7">
    <location>
        <begin position="245"/>
        <end position="270"/>
    </location>
</feature>
<evidence type="ECO:0000256" key="2">
    <source>
        <dbReference type="ARBA" id="ARBA00022448"/>
    </source>
</evidence>
<keyword evidence="5 7" id="KW-0472">Membrane</keyword>
<name>S7QLL7_GLOTA</name>
<keyword evidence="2" id="KW-0813">Transport</keyword>
<dbReference type="InterPro" id="IPR011701">
    <property type="entry name" value="MFS"/>
</dbReference>
<dbReference type="GO" id="GO:0016020">
    <property type="term" value="C:membrane"/>
    <property type="evidence" value="ECO:0007669"/>
    <property type="project" value="UniProtKB-SubCell"/>
</dbReference>
<dbReference type="SUPFAM" id="SSF103473">
    <property type="entry name" value="MFS general substrate transporter"/>
    <property type="match status" value="1"/>
</dbReference>
<evidence type="ECO:0000256" key="6">
    <source>
        <dbReference type="SAM" id="MobiDB-lite"/>
    </source>
</evidence>
<feature type="transmembrane region" description="Helical" evidence="7">
    <location>
        <begin position="377"/>
        <end position="398"/>
    </location>
</feature>
<dbReference type="OrthoDB" id="6730379at2759"/>
<comment type="subcellular location">
    <subcellularLocation>
        <location evidence="1">Membrane</location>
        <topology evidence="1">Multi-pass membrane protein</topology>
    </subcellularLocation>
</comment>
<feature type="region of interest" description="Disordered" evidence="6">
    <location>
        <begin position="1"/>
        <end position="24"/>
    </location>
</feature>
<evidence type="ECO:0000256" key="7">
    <source>
        <dbReference type="SAM" id="Phobius"/>
    </source>
</evidence>
<feature type="transmembrane region" description="Helical" evidence="7">
    <location>
        <begin position="475"/>
        <end position="493"/>
    </location>
</feature>
<dbReference type="PANTHER" id="PTHR43791:SF1">
    <property type="entry name" value="ALLANTOATE PERMEASE"/>
    <property type="match status" value="1"/>
</dbReference>
<organism evidence="8 9">
    <name type="scientific">Gloeophyllum trabeum (strain ATCC 11539 / FP-39264 / Madison 617)</name>
    <name type="common">Brown rot fungus</name>
    <dbReference type="NCBI Taxonomy" id="670483"/>
    <lineage>
        <taxon>Eukaryota</taxon>
        <taxon>Fungi</taxon>
        <taxon>Dikarya</taxon>
        <taxon>Basidiomycota</taxon>
        <taxon>Agaricomycotina</taxon>
        <taxon>Agaricomycetes</taxon>
        <taxon>Gloeophyllales</taxon>
        <taxon>Gloeophyllaceae</taxon>
        <taxon>Gloeophyllum</taxon>
    </lineage>
</organism>
<dbReference type="GeneID" id="19305334"/>
<dbReference type="HOGENOM" id="CLU_001265_0_5_1"/>
<keyword evidence="4 7" id="KW-1133">Transmembrane helix</keyword>
<dbReference type="Gene3D" id="1.20.1250.20">
    <property type="entry name" value="MFS general substrate transporter like domains"/>
    <property type="match status" value="2"/>
</dbReference>
<dbReference type="Pfam" id="PF07690">
    <property type="entry name" value="MFS_1"/>
    <property type="match status" value="1"/>
</dbReference>
<proteinExistence type="predicted"/>
<protein>
    <submittedName>
        <fullName evidence="8">MFS general substrate transporter</fullName>
    </submittedName>
</protein>
<gene>
    <name evidence="8" type="ORF">GLOTRDRAFT_30358</name>
</gene>
<feature type="transmembrane region" description="Helical" evidence="7">
    <location>
        <begin position="443"/>
        <end position="463"/>
    </location>
</feature>
<evidence type="ECO:0000256" key="4">
    <source>
        <dbReference type="ARBA" id="ARBA00022989"/>
    </source>
</evidence>
<dbReference type="GO" id="GO:0022857">
    <property type="term" value="F:transmembrane transporter activity"/>
    <property type="evidence" value="ECO:0007669"/>
    <property type="project" value="InterPro"/>
</dbReference>
<dbReference type="OMA" id="LAFEYPH"/>
<evidence type="ECO:0000313" key="8">
    <source>
        <dbReference type="EMBL" id="EPQ60292.1"/>
    </source>
</evidence>
<evidence type="ECO:0000256" key="5">
    <source>
        <dbReference type="ARBA" id="ARBA00023136"/>
    </source>
</evidence>
<feature type="transmembrane region" description="Helical" evidence="7">
    <location>
        <begin position="314"/>
        <end position="337"/>
    </location>
</feature>
<feature type="compositionally biased region" description="Basic and acidic residues" evidence="6">
    <location>
        <begin position="1"/>
        <end position="13"/>
    </location>
</feature>
<dbReference type="Proteomes" id="UP000030669">
    <property type="component" value="Unassembled WGS sequence"/>
</dbReference>
<keyword evidence="3 7" id="KW-0812">Transmembrane</keyword>
<dbReference type="InterPro" id="IPR036259">
    <property type="entry name" value="MFS_trans_sf"/>
</dbReference>
<sequence length="534" mass="58302">MPDKIPPTRKDQDLCNSGPGEKKDSAVDVDVAVAVSELGVETSHATEGTGADAALKYASAIAVSIDDELNARLLRKIDLHVLPWLCGLYVLQYLDKGVLSYAGVMGIQTEAQLTASEYNWLGSIYYAGYLAFVPVHNRLFQVFPPSKYIACCMIAWGVVLSTMSACHNFAALMVQRTVLGALEASINCGFTLITAAWYRKYEHASRVGLWSGCTGVATIVGGIIAYGCLDGEERDPEAGFSSWKILALCTGLLSVVYGTCMLSFMAGSIVTARFFTESEKTLAVERLRDNHQGVGSPKFKKYQAVEACTDYRTWMYVAFVMSSQIPAGGLVLLSSILIKSIGFGSKTTLLLSIPQGVVAILANIGFGYLADKTKQRSGAAILAGLLSLFAACLLFGLGNVGPTYKQYGQLVAYFIMSGTCSTSWFVVISMMSSNVLGTTKKTTLNSIVFVTLGVAYFVGPQTFRDPPYYTKGKTTTIILWIISILVLLAFYILNWRENKKRNRLLVKGVNDLKALNIEFMDLTDKENKYFRYVL</sequence>
<dbReference type="RefSeq" id="XP_007860196.1">
    <property type="nucleotide sequence ID" value="XM_007862005.1"/>
</dbReference>
<dbReference type="AlphaFoldDB" id="S7QLL7"/>
<feature type="transmembrane region" description="Helical" evidence="7">
    <location>
        <begin position="349"/>
        <end position="370"/>
    </location>
</feature>
<reference evidence="8 9" key="1">
    <citation type="journal article" date="2012" name="Science">
        <title>The Paleozoic origin of enzymatic lignin decomposition reconstructed from 31 fungal genomes.</title>
        <authorList>
            <person name="Floudas D."/>
            <person name="Binder M."/>
            <person name="Riley R."/>
            <person name="Barry K."/>
            <person name="Blanchette R.A."/>
            <person name="Henrissat B."/>
            <person name="Martinez A.T."/>
            <person name="Otillar R."/>
            <person name="Spatafora J.W."/>
            <person name="Yadav J.S."/>
            <person name="Aerts A."/>
            <person name="Benoit I."/>
            <person name="Boyd A."/>
            <person name="Carlson A."/>
            <person name="Copeland A."/>
            <person name="Coutinho P.M."/>
            <person name="de Vries R.P."/>
            <person name="Ferreira P."/>
            <person name="Findley K."/>
            <person name="Foster B."/>
            <person name="Gaskell J."/>
            <person name="Glotzer D."/>
            <person name="Gorecki P."/>
            <person name="Heitman J."/>
            <person name="Hesse C."/>
            <person name="Hori C."/>
            <person name="Igarashi K."/>
            <person name="Jurgens J.A."/>
            <person name="Kallen N."/>
            <person name="Kersten P."/>
            <person name="Kohler A."/>
            <person name="Kuees U."/>
            <person name="Kumar T.K.A."/>
            <person name="Kuo A."/>
            <person name="LaButti K."/>
            <person name="Larrondo L.F."/>
            <person name="Lindquist E."/>
            <person name="Ling A."/>
            <person name="Lombard V."/>
            <person name="Lucas S."/>
            <person name="Lundell T."/>
            <person name="Martin R."/>
            <person name="McLaughlin D.J."/>
            <person name="Morgenstern I."/>
            <person name="Morin E."/>
            <person name="Murat C."/>
            <person name="Nagy L.G."/>
            <person name="Nolan M."/>
            <person name="Ohm R.A."/>
            <person name="Patyshakuliyeva A."/>
            <person name="Rokas A."/>
            <person name="Ruiz-Duenas F.J."/>
            <person name="Sabat G."/>
            <person name="Salamov A."/>
            <person name="Samejima M."/>
            <person name="Schmutz J."/>
            <person name="Slot J.C."/>
            <person name="St John F."/>
            <person name="Stenlid J."/>
            <person name="Sun H."/>
            <person name="Sun S."/>
            <person name="Syed K."/>
            <person name="Tsang A."/>
            <person name="Wiebenga A."/>
            <person name="Young D."/>
            <person name="Pisabarro A."/>
            <person name="Eastwood D.C."/>
            <person name="Martin F."/>
            <person name="Cullen D."/>
            <person name="Grigoriev I.V."/>
            <person name="Hibbett D.S."/>
        </authorList>
    </citation>
    <scope>NUCLEOTIDE SEQUENCE [LARGE SCALE GENOMIC DNA]</scope>
    <source>
        <strain evidence="8 9">ATCC 11539</strain>
    </source>
</reference>